<evidence type="ECO:0000256" key="1">
    <source>
        <dbReference type="ARBA" id="ARBA00008366"/>
    </source>
</evidence>
<keyword evidence="4 5" id="KW-0560">Oxidoreductase</keyword>
<evidence type="ECO:0000256" key="4">
    <source>
        <dbReference type="ARBA" id="ARBA00023002"/>
    </source>
</evidence>
<evidence type="ECO:0000259" key="6">
    <source>
        <dbReference type="Pfam" id="PF00881"/>
    </source>
</evidence>
<dbReference type="GO" id="GO:0008752">
    <property type="term" value="F:FMN reductase [NAD(P)H] activity"/>
    <property type="evidence" value="ECO:0007669"/>
    <property type="project" value="UniProtKB-EC"/>
</dbReference>
<gene>
    <name evidence="7" type="ORF">JOC54_002426</name>
</gene>
<dbReference type="RefSeq" id="WP_204466478.1">
    <property type="nucleotide sequence ID" value="NZ_JAFBCV010000007.1"/>
</dbReference>
<keyword evidence="5" id="KW-0521">NADP</keyword>
<comment type="caution">
    <text evidence="7">The sequence shown here is derived from an EMBL/GenBank/DDBJ whole genome shotgun (WGS) entry which is preliminary data.</text>
</comment>
<keyword evidence="2 5" id="KW-0285">Flavoprotein</keyword>
<dbReference type="PANTHER" id="PTHR43425:SF2">
    <property type="entry name" value="OXYGEN-INSENSITIVE NADPH NITROREDUCTASE"/>
    <property type="match status" value="1"/>
</dbReference>
<evidence type="ECO:0000256" key="5">
    <source>
        <dbReference type="PIRNR" id="PIRNR005426"/>
    </source>
</evidence>
<keyword evidence="3 5" id="KW-0288">FMN</keyword>
<dbReference type="InterPro" id="IPR016446">
    <property type="entry name" value="Flavin_OxRdtase_Frp"/>
</dbReference>
<dbReference type="PANTHER" id="PTHR43425">
    <property type="entry name" value="OXYGEN-INSENSITIVE NADPH NITROREDUCTASE"/>
    <property type="match status" value="1"/>
</dbReference>
<name>A0ABS2SUF0_9BACI</name>
<evidence type="ECO:0000313" key="8">
    <source>
        <dbReference type="Proteomes" id="UP001179280"/>
    </source>
</evidence>
<feature type="domain" description="Nitroreductase" evidence="6">
    <location>
        <begin position="10"/>
        <end position="163"/>
    </location>
</feature>
<dbReference type="SUPFAM" id="SSF55469">
    <property type="entry name" value="FMN-dependent nitroreductase-like"/>
    <property type="match status" value="1"/>
</dbReference>
<dbReference type="Gene3D" id="3.40.109.10">
    <property type="entry name" value="NADH Oxidase"/>
    <property type="match status" value="1"/>
</dbReference>
<evidence type="ECO:0000256" key="3">
    <source>
        <dbReference type="ARBA" id="ARBA00022643"/>
    </source>
</evidence>
<evidence type="ECO:0000313" key="7">
    <source>
        <dbReference type="EMBL" id="MBM7839155.1"/>
    </source>
</evidence>
<dbReference type="InterPro" id="IPR000415">
    <property type="entry name" value="Nitroreductase-like"/>
</dbReference>
<sequence length="244" mass="26690">MNETLSVLSSHQSIRNYTSDPVSDEQLKAIIKAAQSAPTWGNGQQLSVVGVTESARKNEIAELIGQPWINEGAVFLSFNLDFYRIKETLEAEGKSFVAGDNVDTLLIGSTDVGIALGFATAAAESMGLGIVPIGAIRSKAEEIVDLLELPEYVFPVAGLVIGHPAEKNELKPRLPLEAFYHQESYQKDQASYVGAYEKTFSNYMVKRTGDTSKTWADTVARYYSNKNGIPQTADILKKQGFTFN</sequence>
<organism evidence="7 8">
    <name type="scientific">Shouchella xiaoxiensis</name>
    <dbReference type="NCBI Taxonomy" id="766895"/>
    <lineage>
        <taxon>Bacteria</taxon>
        <taxon>Bacillati</taxon>
        <taxon>Bacillota</taxon>
        <taxon>Bacilli</taxon>
        <taxon>Bacillales</taxon>
        <taxon>Bacillaceae</taxon>
        <taxon>Shouchella</taxon>
    </lineage>
</organism>
<dbReference type="Pfam" id="PF00881">
    <property type="entry name" value="Nitroreductase"/>
    <property type="match status" value="1"/>
</dbReference>
<keyword evidence="8" id="KW-1185">Reference proteome</keyword>
<dbReference type="EC" id="1.5.1.39" evidence="7"/>
<dbReference type="InterPro" id="IPR029479">
    <property type="entry name" value="Nitroreductase"/>
</dbReference>
<comment type="similarity">
    <text evidence="1 5">Belongs to the flavin oxidoreductase frp family.</text>
</comment>
<reference evidence="7" key="1">
    <citation type="submission" date="2021-01" db="EMBL/GenBank/DDBJ databases">
        <title>Genomic Encyclopedia of Type Strains, Phase IV (KMG-IV): sequencing the most valuable type-strain genomes for metagenomic binning, comparative biology and taxonomic classification.</title>
        <authorList>
            <person name="Goeker M."/>
        </authorList>
    </citation>
    <scope>NUCLEOTIDE SEQUENCE</scope>
    <source>
        <strain evidence="7">DSM 21943</strain>
    </source>
</reference>
<accession>A0ABS2SUF0</accession>
<dbReference type="Proteomes" id="UP001179280">
    <property type="component" value="Unassembled WGS sequence"/>
</dbReference>
<protein>
    <submittedName>
        <fullName evidence="7">FMN reductase [NAD(P)H]</fullName>
        <ecNumber evidence="7">1.5.1.39</ecNumber>
    </submittedName>
</protein>
<dbReference type="CDD" id="cd02146">
    <property type="entry name" value="NfsA-like"/>
    <property type="match status" value="1"/>
</dbReference>
<dbReference type="PIRSF" id="PIRSF005426">
    <property type="entry name" value="Frp"/>
    <property type="match status" value="1"/>
</dbReference>
<evidence type="ECO:0000256" key="2">
    <source>
        <dbReference type="ARBA" id="ARBA00022630"/>
    </source>
</evidence>
<proteinExistence type="inferred from homology"/>
<dbReference type="EMBL" id="JAFBCV010000007">
    <property type="protein sequence ID" value="MBM7839155.1"/>
    <property type="molecule type" value="Genomic_DNA"/>
</dbReference>